<protein>
    <submittedName>
        <fullName evidence="8">MFS family permease</fullName>
    </submittedName>
</protein>
<feature type="transmembrane region" description="Helical" evidence="6">
    <location>
        <begin position="287"/>
        <end position="307"/>
    </location>
</feature>
<feature type="transmembrane region" description="Helical" evidence="6">
    <location>
        <begin position="417"/>
        <end position="438"/>
    </location>
</feature>
<dbReference type="CDD" id="cd17328">
    <property type="entry name" value="MFS_spinster_like"/>
    <property type="match status" value="1"/>
</dbReference>
<feature type="transmembrane region" description="Helical" evidence="6">
    <location>
        <begin position="193"/>
        <end position="212"/>
    </location>
</feature>
<organism evidence="8 9">
    <name type="scientific">Brevundimonas variabilis</name>
    <dbReference type="NCBI Taxonomy" id="74312"/>
    <lineage>
        <taxon>Bacteria</taxon>
        <taxon>Pseudomonadati</taxon>
        <taxon>Pseudomonadota</taxon>
        <taxon>Alphaproteobacteria</taxon>
        <taxon>Caulobacterales</taxon>
        <taxon>Caulobacteraceae</taxon>
        <taxon>Brevundimonas</taxon>
    </lineage>
</organism>
<evidence type="ECO:0000256" key="3">
    <source>
        <dbReference type="ARBA" id="ARBA00022692"/>
    </source>
</evidence>
<feature type="transmembrane region" description="Helical" evidence="6">
    <location>
        <begin position="151"/>
        <end position="173"/>
    </location>
</feature>
<dbReference type="InterPro" id="IPR036259">
    <property type="entry name" value="MFS_trans_sf"/>
</dbReference>
<dbReference type="Gene3D" id="1.20.1250.20">
    <property type="entry name" value="MFS general substrate transporter like domains"/>
    <property type="match status" value="2"/>
</dbReference>
<dbReference type="InterPro" id="IPR044770">
    <property type="entry name" value="MFS_spinster-like"/>
</dbReference>
<keyword evidence="2" id="KW-0813">Transport</keyword>
<evidence type="ECO:0000256" key="1">
    <source>
        <dbReference type="ARBA" id="ARBA00004141"/>
    </source>
</evidence>
<evidence type="ECO:0000256" key="6">
    <source>
        <dbReference type="SAM" id="Phobius"/>
    </source>
</evidence>
<proteinExistence type="predicted"/>
<feature type="transmembrane region" description="Helical" evidence="6">
    <location>
        <begin position="319"/>
        <end position="340"/>
    </location>
</feature>
<feature type="transmembrane region" description="Helical" evidence="6">
    <location>
        <begin position="61"/>
        <end position="80"/>
    </location>
</feature>
<dbReference type="Proteomes" id="UP000545037">
    <property type="component" value="Unassembled WGS sequence"/>
</dbReference>
<dbReference type="Pfam" id="PF07690">
    <property type="entry name" value="MFS_1"/>
    <property type="match status" value="1"/>
</dbReference>
<evidence type="ECO:0000313" key="8">
    <source>
        <dbReference type="EMBL" id="MBB5747580.1"/>
    </source>
</evidence>
<feature type="transmembrane region" description="Helical" evidence="6">
    <location>
        <begin position="92"/>
        <end position="111"/>
    </location>
</feature>
<keyword evidence="9" id="KW-1185">Reference proteome</keyword>
<evidence type="ECO:0000313" key="9">
    <source>
        <dbReference type="Proteomes" id="UP000545037"/>
    </source>
</evidence>
<dbReference type="GO" id="GO:0016020">
    <property type="term" value="C:membrane"/>
    <property type="evidence" value="ECO:0007669"/>
    <property type="project" value="UniProtKB-SubCell"/>
</dbReference>
<evidence type="ECO:0000256" key="5">
    <source>
        <dbReference type="ARBA" id="ARBA00023136"/>
    </source>
</evidence>
<comment type="caution">
    <text evidence="8">The sequence shown here is derived from an EMBL/GenBank/DDBJ whole genome shotgun (WGS) entry which is preliminary data.</text>
</comment>
<feature type="transmembrane region" description="Helical" evidence="6">
    <location>
        <begin position="117"/>
        <end position="139"/>
    </location>
</feature>
<dbReference type="EMBL" id="JACHOR010000006">
    <property type="protein sequence ID" value="MBB5747580.1"/>
    <property type="molecule type" value="Genomic_DNA"/>
</dbReference>
<accession>A0A7W9FFP6</accession>
<feature type="transmembrane region" description="Helical" evidence="6">
    <location>
        <begin position="383"/>
        <end position="405"/>
    </location>
</feature>
<keyword evidence="3 6" id="KW-0812">Transmembrane</keyword>
<keyword evidence="4 6" id="KW-1133">Transmembrane helix</keyword>
<dbReference type="InterPro" id="IPR020846">
    <property type="entry name" value="MFS_dom"/>
</dbReference>
<evidence type="ECO:0000259" key="7">
    <source>
        <dbReference type="PROSITE" id="PS50850"/>
    </source>
</evidence>
<feature type="domain" description="Major facilitator superfamily (MFS) profile" evidence="7">
    <location>
        <begin position="25"/>
        <end position="444"/>
    </location>
</feature>
<evidence type="ECO:0000256" key="4">
    <source>
        <dbReference type="ARBA" id="ARBA00022989"/>
    </source>
</evidence>
<dbReference type="InterPro" id="IPR011701">
    <property type="entry name" value="MFS"/>
</dbReference>
<dbReference type="PROSITE" id="PS50850">
    <property type="entry name" value="MFS"/>
    <property type="match status" value="1"/>
</dbReference>
<comment type="subcellular location">
    <subcellularLocation>
        <location evidence="1">Membrane</location>
        <topology evidence="1">Multi-pass membrane protein</topology>
    </subcellularLocation>
</comment>
<dbReference type="SUPFAM" id="SSF103473">
    <property type="entry name" value="MFS general substrate transporter"/>
    <property type="match status" value="1"/>
</dbReference>
<keyword evidence="5 6" id="KW-0472">Membrane</keyword>
<reference evidence="8 9" key="1">
    <citation type="submission" date="2020-08" db="EMBL/GenBank/DDBJ databases">
        <title>Genomic Encyclopedia of Type Strains, Phase IV (KMG-IV): sequencing the most valuable type-strain genomes for metagenomic binning, comparative biology and taxonomic classification.</title>
        <authorList>
            <person name="Goeker M."/>
        </authorList>
    </citation>
    <scope>NUCLEOTIDE SEQUENCE [LARGE SCALE GENOMIC DNA]</scope>
    <source>
        <strain evidence="8 9">DSM 4737</strain>
    </source>
</reference>
<dbReference type="PANTHER" id="PTHR23505:SF79">
    <property type="entry name" value="PROTEIN SPINSTER"/>
    <property type="match status" value="1"/>
</dbReference>
<sequence length="452" mass="47475">MTDQVAAPDASGNLAKPKTGYAWYTVGVLTVCYTLSFIDRQILSLLVGPIKAEFNATDTQVGLLGGLAFSLFYTLVSLPAGRLVDRFNRRNIIVAGVFFWSLMTAACAVARGYPGLFLARMGVGVGEATLAPAAVSMISDSFPNEKLGSAMSTYGIGIYLGSGLALLLGGLVVELVTQTPTLTLPIFGEIASWRATFLVVGLPGLLVALWVMTLKEPARKRAILSSDGVAVRLSISETLAVIGKRWIPVASIALGLMFQAVALYGFMLWSPAVLQRSFDWSSQQTGLVMGFVVLIGGSLGMLSGGRLSDRGLVSGRRDAALRVAAFSSVAGALVFAALMHTQGTSALATVGVFACGVFLLAMPAGSCYAASQMVLPNQVRGQALALILFIANLGGLTMGPLLPGLLNDFVFRSESALGLSLGITLSVSTLLAAISFGWGRREYRLHHEALNP</sequence>
<feature type="transmembrane region" description="Helical" evidence="6">
    <location>
        <begin position="346"/>
        <end position="371"/>
    </location>
</feature>
<feature type="transmembrane region" description="Helical" evidence="6">
    <location>
        <begin position="21"/>
        <end position="38"/>
    </location>
</feature>
<gene>
    <name evidence="8" type="ORF">GGR13_003208</name>
</gene>
<feature type="transmembrane region" description="Helical" evidence="6">
    <location>
        <begin position="246"/>
        <end position="267"/>
    </location>
</feature>
<dbReference type="AlphaFoldDB" id="A0A7W9FFP6"/>
<dbReference type="RefSeq" id="WP_183214568.1">
    <property type="nucleotide sequence ID" value="NZ_JACHOR010000006.1"/>
</dbReference>
<dbReference type="GO" id="GO:0022857">
    <property type="term" value="F:transmembrane transporter activity"/>
    <property type="evidence" value="ECO:0007669"/>
    <property type="project" value="InterPro"/>
</dbReference>
<dbReference type="PANTHER" id="PTHR23505">
    <property type="entry name" value="SPINSTER"/>
    <property type="match status" value="1"/>
</dbReference>
<name>A0A7W9FFP6_9CAUL</name>
<evidence type="ECO:0000256" key="2">
    <source>
        <dbReference type="ARBA" id="ARBA00022448"/>
    </source>
</evidence>